<dbReference type="InterPro" id="IPR027417">
    <property type="entry name" value="P-loop_NTPase"/>
</dbReference>
<evidence type="ECO:0000256" key="1">
    <source>
        <dbReference type="ARBA" id="ARBA00006611"/>
    </source>
</evidence>
<dbReference type="SUPFAM" id="SSF160246">
    <property type="entry name" value="EspE N-terminal domain-like"/>
    <property type="match status" value="1"/>
</dbReference>
<organism evidence="6 7">
    <name type="scientific">Fimbriiglobus ruber</name>
    <dbReference type="NCBI Taxonomy" id="1908690"/>
    <lineage>
        <taxon>Bacteria</taxon>
        <taxon>Pseudomonadati</taxon>
        <taxon>Planctomycetota</taxon>
        <taxon>Planctomycetia</taxon>
        <taxon>Gemmatales</taxon>
        <taxon>Gemmataceae</taxon>
        <taxon>Fimbriiglobus</taxon>
    </lineage>
</organism>
<accession>A0A225E4K2</accession>
<feature type="compositionally biased region" description="Pro residues" evidence="4">
    <location>
        <begin position="39"/>
        <end position="52"/>
    </location>
</feature>
<protein>
    <submittedName>
        <fullName evidence="6">Type IV fimbrial assembly, ATPase PilB</fullName>
    </submittedName>
</protein>
<feature type="compositionally biased region" description="Low complexity" evidence="4">
    <location>
        <begin position="14"/>
        <end position="38"/>
    </location>
</feature>
<dbReference type="Gene3D" id="3.30.450.90">
    <property type="match status" value="1"/>
</dbReference>
<reference evidence="7" key="1">
    <citation type="submission" date="2017-06" db="EMBL/GenBank/DDBJ databases">
        <title>Genome analysis of Fimbriiglobus ruber SP5, the first member of the order Planctomycetales with confirmed chitinolytic capability.</title>
        <authorList>
            <person name="Ravin N.V."/>
            <person name="Rakitin A.L."/>
            <person name="Ivanova A.A."/>
            <person name="Beletsky A.V."/>
            <person name="Kulichevskaya I.S."/>
            <person name="Mardanov A.V."/>
            <person name="Dedysh S.N."/>
        </authorList>
    </citation>
    <scope>NUCLEOTIDE SEQUENCE [LARGE SCALE GENOMIC DNA]</scope>
    <source>
        <strain evidence="7">SP5</strain>
    </source>
</reference>
<dbReference type="InterPro" id="IPR037257">
    <property type="entry name" value="T2SS_E_N_sf"/>
</dbReference>
<keyword evidence="7" id="KW-1185">Reference proteome</keyword>
<dbReference type="SMART" id="SM00382">
    <property type="entry name" value="AAA"/>
    <property type="match status" value="1"/>
</dbReference>
<sequence length="691" mass="74357">MKPGVPGQPTPGAKPGVPGQPGVRPAAPGQPGAQKPGVPGQPQPGAPKPGVPGQPGAKPAVPGQPGAQKPGAPKPGAPAAGGTKPPAPTGTKPPAEPPARKPASTKNRLQHVDSNSRLLGQKLVDLGFVDDAQLDSMYEDMRTGETKLEDIAIQRGLVTDEQLLTARAEAHGMKVATLEDLVPQPEAIKIVPKNMAELYKLVPVSFESDTLTVAMADPNNLQALDDIRNFLGVRQVSAVLSPQKALDAFMQKAYGGAGGADGAPEESITSIIAALEADSELGAKAGKRETSIDLDDLEEMANSAPVRKLINMVLLMAIRDKASDIHFEPFEEEYKMRYKCDGVLLEMVPPPRHLANAISSRIKVMSNLDIAERRVPQDGRIELNLGGNRIDMRVSVLPTMFGESVVIRVLDSGSVGLSLDRVGMPPHLLAQFRQVIHKPNGIALVTGPTGSGKTTTLYSALSELNDIETKIITTEDPVEYEIDGLIQCPINSEIDMTFANALRAILRQDPDIVLVGEMRDLETAQIAIQASLTGHLVFSTLHTNDAPSSITRLRDMGVEPFLITATVEAIQAQRLVRRVCVHCKTPYEPTRDQVMELNLTMDEVKGRKFFFGEGCDKCNNNGFKGRTGLYELMIINDDLRDMISRGASTDQLRVYLRNQGVPSLRDCGLLALYNGVTTLDEVVRETVLDEA</sequence>
<evidence type="ECO:0000256" key="4">
    <source>
        <dbReference type="SAM" id="MobiDB-lite"/>
    </source>
</evidence>
<dbReference type="GO" id="GO:0016887">
    <property type="term" value="F:ATP hydrolysis activity"/>
    <property type="evidence" value="ECO:0007669"/>
    <property type="project" value="TreeGrafter"/>
</dbReference>
<evidence type="ECO:0000256" key="2">
    <source>
        <dbReference type="ARBA" id="ARBA00022741"/>
    </source>
</evidence>
<dbReference type="Gene3D" id="3.40.50.300">
    <property type="entry name" value="P-loop containing nucleotide triphosphate hydrolases"/>
    <property type="match status" value="1"/>
</dbReference>
<dbReference type="SUPFAM" id="SSF52540">
    <property type="entry name" value="P-loop containing nucleoside triphosphate hydrolases"/>
    <property type="match status" value="1"/>
</dbReference>
<dbReference type="PANTHER" id="PTHR30258:SF1">
    <property type="entry name" value="PROTEIN TRANSPORT PROTEIN HOFB HOMOLOG"/>
    <property type="match status" value="1"/>
</dbReference>
<feature type="compositionally biased region" description="Low complexity" evidence="4">
    <location>
        <begin position="77"/>
        <end position="93"/>
    </location>
</feature>
<gene>
    <name evidence="6" type="ORF">FRUB_03214</name>
</gene>
<evidence type="ECO:0000256" key="3">
    <source>
        <dbReference type="ARBA" id="ARBA00022840"/>
    </source>
</evidence>
<keyword evidence="3" id="KW-0067">ATP-binding</keyword>
<dbReference type="PANTHER" id="PTHR30258">
    <property type="entry name" value="TYPE II SECRETION SYSTEM PROTEIN GSPE-RELATED"/>
    <property type="match status" value="1"/>
</dbReference>
<dbReference type="AlphaFoldDB" id="A0A225E4K2"/>
<dbReference type="CDD" id="cd01129">
    <property type="entry name" value="PulE-GspE-like"/>
    <property type="match status" value="1"/>
</dbReference>
<dbReference type="InterPro" id="IPR003593">
    <property type="entry name" value="AAA+_ATPase"/>
</dbReference>
<keyword evidence="2" id="KW-0547">Nucleotide-binding</keyword>
<dbReference type="FunFam" id="3.30.450.90:FF:000001">
    <property type="entry name" value="Type II secretion system ATPase GspE"/>
    <property type="match status" value="1"/>
</dbReference>
<evidence type="ECO:0000313" key="7">
    <source>
        <dbReference type="Proteomes" id="UP000214646"/>
    </source>
</evidence>
<dbReference type="Proteomes" id="UP000214646">
    <property type="component" value="Unassembled WGS sequence"/>
</dbReference>
<feature type="domain" description="Bacterial type II secretion system protein E" evidence="5">
    <location>
        <begin position="506"/>
        <end position="520"/>
    </location>
</feature>
<dbReference type="GO" id="GO:0005886">
    <property type="term" value="C:plasma membrane"/>
    <property type="evidence" value="ECO:0007669"/>
    <property type="project" value="TreeGrafter"/>
</dbReference>
<dbReference type="InterPro" id="IPR001482">
    <property type="entry name" value="T2SS/T4SS_dom"/>
</dbReference>
<evidence type="ECO:0000259" key="5">
    <source>
        <dbReference type="PROSITE" id="PS00662"/>
    </source>
</evidence>
<dbReference type="Gene3D" id="3.30.300.160">
    <property type="entry name" value="Type II secretion system, protein E, N-terminal domain"/>
    <property type="match status" value="1"/>
</dbReference>
<evidence type="ECO:0000313" key="6">
    <source>
        <dbReference type="EMBL" id="OWK43615.1"/>
    </source>
</evidence>
<dbReference type="InterPro" id="IPR007831">
    <property type="entry name" value="T2SS_GspE_N"/>
</dbReference>
<dbReference type="EMBL" id="NIDE01000004">
    <property type="protein sequence ID" value="OWK43615.1"/>
    <property type="molecule type" value="Genomic_DNA"/>
</dbReference>
<dbReference type="FunFam" id="3.30.300.160:FF:000002">
    <property type="entry name" value="Type II secretion system protein E"/>
    <property type="match status" value="1"/>
</dbReference>
<dbReference type="Pfam" id="PF05157">
    <property type="entry name" value="MshEN"/>
    <property type="match status" value="1"/>
</dbReference>
<proteinExistence type="inferred from homology"/>
<comment type="caution">
    <text evidence="6">The sequence shown here is derived from an EMBL/GenBank/DDBJ whole genome shotgun (WGS) entry which is preliminary data.</text>
</comment>
<feature type="compositionally biased region" description="Polar residues" evidence="4">
    <location>
        <begin position="104"/>
        <end position="116"/>
    </location>
</feature>
<dbReference type="PROSITE" id="PS00662">
    <property type="entry name" value="T2SP_E"/>
    <property type="match status" value="1"/>
</dbReference>
<dbReference type="Pfam" id="PF00437">
    <property type="entry name" value="T2SSE"/>
    <property type="match status" value="1"/>
</dbReference>
<feature type="compositionally biased region" description="Low complexity" evidence="4">
    <location>
        <begin position="54"/>
        <end position="71"/>
    </location>
</feature>
<dbReference type="FunFam" id="3.40.50.300:FF:000398">
    <property type="entry name" value="Type IV pilus assembly ATPase PilB"/>
    <property type="match status" value="1"/>
</dbReference>
<name>A0A225E4K2_9BACT</name>
<feature type="region of interest" description="Disordered" evidence="4">
    <location>
        <begin position="1"/>
        <end position="116"/>
    </location>
</feature>
<comment type="similarity">
    <text evidence="1">Belongs to the GSP E family.</text>
</comment>
<dbReference type="GO" id="GO:0005524">
    <property type="term" value="F:ATP binding"/>
    <property type="evidence" value="ECO:0007669"/>
    <property type="project" value="UniProtKB-KW"/>
</dbReference>